<gene>
    <name evidence="7" type="ORF">JR316_013272</name>
</gene>
<dbReference type="Gene3D" id="3.60.130.30">
    <property type="match status" value="1"/>
</dbReference>
<dbReference type="GO" id="GO:0051213">
    <property type="term" value="F:dioxygenase activity"/>
    <property type="evidence" value="ECO:0007669"/>
    <property type="project" value="UniProtKB-KW"/>
</dbReference>
<keyword evidence="2" id="KW-0479">Metal-binding</keyword>
<keyword evidence="5" id="KW-0408">Iron</keyword>
<evidence type="ECO:0000256" key="1">
    <source>
        <dbReference type="ARBA" id="ARBA00001954"/>
    </source>
</evidence>
<dbReference type="EMBL" id="JAFIQS010000024">
    <property type="protein sequence ID" value="KAG5161860.1"/>
    <property type="molecule type" value="Genomic_DNA"/>
</dbReference>
<evidence type="ECO:0000256" key="4">
    <source>
        <dbReference type="ARBA" id="ARBA00023002"/>
    </source>
</evidence>
<protein>
    <recommendedName>
        <fullName evidence="6">2OGFeDO JBP1/TET oxygenase domain-containing protein</fullName>
    </recommendedName>
</protein>
<keyword evidence="3" id="KW-0223">Dioxygenase</keyword>
<dbReference type="OrthoDB" id="3200752at2759"/>
<evidence type="ECO:0000256" key="3">
    <source>
        <dbReference type="ARBA" id="ARBA00022964"/>
    </source>
</evidence>
<evidence type="ECO:0000313" key="7">
    <source>
        <dbReference type="EMBL" id="KAG5161860.1"/>
    </source>
</evidence>
<feature type="domain" description="2OGFeDO JBP1/TET oxygenase" evidence="6">
    <location>
        <begin position="176"/>
        <end position="339"/>
    </location>
</feature>
<evidence type="ECO:0000256" key="5">
    <source>
        <dbReference type="ARBA" id="ARBA00023004"/>
    </source>
</evidence>
<comment type="cofactor">
    <cofactor evidence="1">
        <name>Fe(2+)</name>
        <dbReference type="ChEBI" id="CHEBI:29033"/>
    </cofactor>
</comment>
<reference evidence="7" key="1">
    <citation type="submission" date="2021-02" db="EMBL/GenBank/DDBJ databases">
        <title>Psilocybe cubensis genome.</title>
        <authorList>
            <person name="Mckernan K.J."/>
            <person name="Crawford S."/>
            <person name="Trippe A."/>
            <person name="Kane L.T."/>
            <person name="Mclaughlin S."/>
        </authorList>
    </citation>
    <scope>NUCLEOTIDE SEQUENCE [LARGE SCALE GENOMIC DNA]</scope>
    <source>
        <strain evidence="7">MGC-MH-2018</strain>
    </source>
</reference>
<proteinExistence type="predicted"/>
<dbReference type="InterPro" id="IPR024779">
    <property type="entry name" value="2OGFeDO_JBP1/TET_oxygenase_dom"/>
</dbReference>
<dbReference type="AlphaFoldDB" id="A0A8H7XI27"/>
<organism evidence="7">
    <name type="scientific">Psilocybe cubensis</name>
    <name type="common">Psychedelic mushroom</name>
    <name type="synonym">Stropharia cubensis</name>
    <dbReference type="NCBI Taxonomy" id="181762"/>
    <lineage>
        <taxon>Eukaryota</taxon>
        <taxon>Fungi</taxon>
        <taxon>Dikarya</taxon>
        <taxon>Basidiomycota</taxon>
        <taxon>Agaricomycotina</taxon>
        <taxon>Agaricomycetes</taxon>
        <taxon>Agaricomycetidae</taxon>
        <taxon>Agaricales</taxon>
        <taxon>Agaricineae</taxon>
        <taxon>Strophariaceae</taxon>
        <taxon>Psilocybe</taxon>
    </lineage>
</organism>
<evidence type="ECO:0000256" key="2">
    <source>
        <dbReference type="ARBA" id="ARBA00022723"/>
    </source>
</evidence>
<name>A0A8H7XI27_PSICU</name>
<comment type="caution">
    <text evidence="7">The sequence shown here is derived from an EMBL/GenBank/DDBJ whole genome shotgun (WGS) entry which is preliminary data.</text>
</comment>
<evidence type="ECO:0000259" key="6">
    <source>
        <dbReference type="Pfam" id="PF12851"/>
    </source>
</evidence>
<sequence>MDYAFELTQSLSNYMKAQIASRLWHAELPNQIRENFSAETMFECNLAVEVILQAFENQEYTTWDAEEYLTHLSARCTGQNFTVEARLKDKFSPVHSALQYQTLPGTVVDSAGNILVWYLLGILSETRVESVWNSLRDIETMIHKAVPLATSWRVNDSYFRHEPGWVQPGNINFSPAWFQQGHETSNPLEVSLDLCNPIGQEFIRDTTTSSALLGAILSIIHPEQYRAGMKFLQRLAAEPELVHKAEILKQILTIWSSPFGVMTVISNRDTPYHRDNGSCYSWYDFLMPLGKGEHGRLELPGLGLRYKYDPMTLVAITGRLLQHGAVCNGDRAVIVYYMRRTVFEELGVQEAGWSTTYDLFANLPATNAFDFEI</sequence>
<dbReference type="Pfam" id="PF12851">
    <property type="entry name" value="Tet_JBP"/>
    <property type="match status" value="1"/>
</dbReference>
<keyword evidence="4" id="KW-0560">Oxidoreductase</keyword>
<accession>A0A8H7XI27</accession>
<dbReference type="GO" id="GO:0046872">
    <property type="term" value="F:metal ion binding"/>
    <property type="evidence" value="ECO:0007669"/>
    <property type="project" value="UniProtKB-KW"/>
</dbReference>